<name>A0A9Q0E9F5_9TELE</name>
<proteinExistence type="predicted"/>
<keyword evidence="3" id="KW-1185">Reference proteome</keyword>
<comment type="caution">
    <text evidence="2">The sequence shown here is derived from an EMBL/GenBank/DDBJ whole genome shotgun (WGS) entry which is preliminary data.</text>
</comment>
<dbReference type="AlphaFoldDB" id="A0A9Q0E9F5"/>
<feature type="region of interest" description="Disordered" evidence="1">
    <location>
        <begin position="1"/>
        <end position="46"/>
    </location>
</feature>
<evidence type="ECO:0000313" key="2">
    <source>
        <dbReference type="EMBL" id="KAJ3602474.1"/>
    </source>
</evidence>
<accession>A0A9Q0E9F5</accession>
<evidence type="ECO:0000256" key="1">
    <source>
        <dbReference type="SAM" id="MobiDB-lite"/>
    </source>
</evidence>
<dbReference type="Proteomes" id="UP001148018">
    <property type="component" value="Unassembled WGS sequence"/>
</dbReference>
<feature type="compositionally biased region" description="Polar residues" evidence="1">
    <location>
        <begin position="1"/>
        <end position="36"/>
    </location>
</feature>
<reference evidence="2" key="1">
    <citation type="submission" date="2022-07" db="EMBL/GenBank/DDBJ databases">
        <title>Chromosome-level genome of Muraenolepis orangiensis.</title>
        <authorList>
            <person name="Kim J."/>
        </authorList>
    </citation>
    <scope>NUCLEOTIDE SEQUENCE</scope>
    <source>
        <strain evidence="2">KU_S4_2022</strain>
        <tissue evidence="2">Muscle</tissue>
    </source>
</reference>
<protein>
    <submittedName>
        <fullName evidence="2">Uncharacterized protein</fullName>
    </submittedName>
</protein>
<sequence length="114" mass="12295">MSPTCSVAQSKECQNANGPDLNSNTTHHLAPSTKQQGPVEDNQECRESGLVNNLATGQPDNLTTTFAWCLKQVGGDSDPAHSPPEDFFLELVVESLAMRPHTYEALNQDAATNL</sequence>
<dbReference type="EMBL" id="JANIIK010000046">
    <property type="protein sequence ID" value="KAJ3602474.1"/>
    <property type="molecule type" value="Genomic_DNA"/>
</dbReference>
<organism evidence="2 3">
    <name type="scientific">Muraenolepis orangiensis</name>
    <name type="common">Patagonian moray cod</name>
    <dbReference type="NCBI Taxonomy" id="630683"/>
    <lineage>
        <taxon>Eukaryota</taxon>
        <taxon>Metazoa</taxon>
        <taxon>Chordata</taxon>
        <taxon>Craniata</taxon>
        <taxon>Vertebrata</taxon>
        <taxon>Euteleostomi</taxon>
        <taxon>Actinopterygii</taxon>
        <taxon>Neopterygii</taxon>
        <taxon>Teleostei</taxon>
        <taxon>Neoteleostei</taxon>
        <taxon>Acanthomorphata</taxon>
        <taxon>Zeiogadaria</taxon>
        <taxon>Gadariae</taxon>
        <taxon>Gadiformes</taxon>
        <taxon>Muraenolepidoidei</taxon>
        <taxon>Muraenolepididae</taxon>
        <taxon>Muraenolepis</taxon>
    </lineage>
</organism>
<evidence type="ECO:0000313" key="3">
    <source>
        <dbReference type="Proteomes" id="UP001148018"/>
    </source>
</evidence>
<gene>
    <name evidence="2" type="ORF">NHX12_030229</name>
</gene>